<keyword evidence="2" id="KW-1185">Reference proteome</keyword>
<name>A0A1I4JYB8_9ACTN</name>
<evidence type="ECO:0000313" key="2">
    <source>
        <dbReference type="Proteomes" id="UP000199152"/>
    </source>
</evidence>
<gene>
    <name evidence="1" type="ORF">SAMN04488085_11619</name>
</gene>
<reference evidence="1 2" key="1">
    <citation type="submission" date="2016-10" db="EMBL/GenBank/DDBJ databases">
        <authorList>
            <person name="de Groot N.N."/>
        </authorList>
    </citation>
    <scope>NUCLEOTIDE SEQUENCE [LARGE SCALE GENOMIC DNA]</scope>
    <source>
        <strain evidence="1 2">DSM 45317</strain>
    </source>
</reference>
<accession>A0A1I4JYB8</accession>
<dbReference type="OrthoDB" id="5190020at2"/>
<dbReference type="EMBL" id="FOSW01000016">
    <property type="protein sequence ID" value="SFL71540.1"/>
    <property type="molecule type" value="Genomic_DNA"/>
</dbReference>
<organism evidence="1 2">
    <name type="scientific">Geodermatophilus ruber</name>
    <dbReference type="NCBI Taxonomy" id="504800"/>
    <lineage>
        <taxon>Bacteria</taxon>
        <taxon>Bacillati</taxon>
        <taxon>Actinomycetota</taxon>
        <taxon>Actinomycetes</taxon>
        <taxon>Geodermatophilales</taxon>
        <taxon>Geodermatophilaceae</taxon>
        <taxon>Geodermatophilus</taxon>
    </lineage>
</organism>
<sequence length="146" mass="16264">MHELRSALVRLTVGQQPTEELPDLAARALAEGIDAPALRELTGLSRADVREARDLFLLAMEQLGADVPVSRWDAVRFWAAEIVNGALTPYEGARLIWFHGYLELDCPDELTPFVGLASEWEDDPAHRALYEQDILNEARQLIGQSA</sequence>
<protein>
    <submittedName>
        <fullName evidence="1">Uncharacterized protein</fullName>
    </submittedName>
</protein>
<proteinExistence type="predicted"/>
<dbReference type="AlphaFoldDB" id="A0A1I4JYB8"/>
<dbReference type="RefSeq" id="WP_091328912.1">
    <property type="nucleotide sequence ID" value="NZ_FOSW01000016.1"/>
</dbReference>
<dbReference type="InParanoid" id="A0A1I4JYB8"/>
<evidence type="ECO:0000313" key="1">
    <source>
        <dbReference type="EMBL" id="SFL71540.1"/>
    </source>
</evidence>
<dbReference type="Proteomes" id="UP000199152">
    <property type="component" value="Unassembled WGS sequence"/>
</dbReference>